<dbReference type="AlphaFoldDB" id="A0A2R3IQL1"/>
<gene>
    <name evidence="1" type="ORF">CSB93_4480</name>
</gene>
<accession>A0A2R3IQL1</accession>
<name>A0A2R3IQL1_9PSED</name>
<reference evidence="1 2" key="1">
    <citation type="submission" date="2018-02" db="EMBL/GenBank/DDBJ databases">
        <title>FDA/CDC Antimicrobial Resistant Isolate Bank Genome Sequencing.</title>
        <authorList>
            <person name="Benahmed F.H."/>
            <person name="Lutgring J.D."/>
            <person name="Yoo B."/>
            <person name="Machado M."/>
            <person name="Brown A."/>
            <person name="McAllister G."/>
            <person name="Perry A."/>
            <person name="Halpin A.L."/>
            <person name="Vavikolanu K."/>
            <person name="Ott S."/>
            <person name="Zhao X."/>
            <person name="Tallon L.J."/>
            <person name="Sadzewicz L."/>
            <person name="Aluvathingal J."/>
            <person name="Nadendla S."/>
            <person name="Voskania-kordi A."/>
            <person name="Simonyan V."/>
            <person name="Patel J."/>
            <person name="Shawar R.M."/>
        </authorList>
    </citation>
    <scope>NUCLEOTIDE SEQUENCE [LARGE SCALE GENOMIC DNA]</scope>
    <source>
        <strain evidence="1 2">AR_0356</strain>
    </source>
</reference>
<dbReference type="EMBL" id="CP027169">
    <property type="protein sequence ID" value="AVK04123.1"/>
    <property type="molecule type" value="Genomic_DNA"/>
</dbReference>
<sequence length="38" mass="4222">MPGLAFTAFLLPWKALSTAARHFVCIEEGLLTTNWLSD</sequence>
<protein>
    <submittedName>
        <fullName evidence="1">Uncharacterized protein</fullName>
    </submittedName>
</protein>
<evidence type="ECO:0000313" key="1">
    <source>
        <dbReference type="EMBL" id="AVK04123.1"/>
    </source>
</evidence>
<keyword evidence="2" id="KW-1185">Reference proteome</keyword>
<organism evidence="1 2">
    <name type="scientific">Pseudomonas paraeruginosa</name>
    <dbReference type="NCBI Taxonomy" id="2994495"/>
    <lineage>
        <taxon>Bacteria</taxon>
        <taxon>Pseudomonadati</taxon>
        <taxon>Pseudomonadota</taxon>
        <taxon>Gammaproteobacteria</taxon>
        <taxon>Pseudomonadales</taxon>
        <taxon>Pseudomonadaceae</taxon>
        <taxon>Pseudomonas</taxon>
    </lineage>
</organism>
<proteinExistence type="predicted"/>
<dbReference type="Proteomes" id="UP000238390">
    <property type="component" value="Chromosome"/>
</dbReference>
<evidence type="ECO:0000313" key="2">
    <source>
        <dbReference type="Proteomes" id="UP000238390"/>
    </source>
</evidence>